<name>A0AA38PGV9_9AGAR</name>
<keyword evidence="4" id="KW-1185">Reference proteome</keyword>
<feature type="region of interest" description="Disordered" evidence="1">
    <location>
        <begin position="83"/>
        <end position="110"/>
    </location>
</feature>
<keyword evidence="2" id="KW-0472">Membrane</keyword>
<protein>
    <submittedName>
        <fullName evidence="3">Uncharacterized protein</fullName>
    </submittedName>
</protein>
<reference evidence="3" key="1">
    <citation type="submission" date="2022-08" db="EMBL/GenBank/DDBJ databases">
        <authorList>
            <consortium name="DOE Joint Genome Institute"/>
            <person name="Min B."/>
            <person name="Riley R."/>
            <person name="Sierra-Patev S."/>
            <person name="Naranjo-Ortiz M."/>
            <person name="Looney B."/>
            <person name="Konkel Z."/>
            <person name="Slot J.C."/>
            <person name="Sakamoto Y."/>
            <person name="Steenwyk J.L."/>
            <person name="Rokas A."/>
            <person name="Carro J."/>
            <person name="Camarero S."/>
            <person name="Ferreira P."/>
            <person name="Molpeceres G."/>
            <person name="Ruiz-Duenas F.J."/>
            <person name="Serrano A."/>
            <person name="Henrissat B."/>
            <person name="Drula E."/>
            <person name="Hughes K.W."/>
            <person name="Mata J.L."/>
            <person name="Ishikawa N.K."/>
            <person name="Vargas-Isla R."/>
            <person name="Ushijima S."/>
            <person name="Smith C.A."/>
            <person name="Ahrendt S."/>
            <person name="Andreopoulos W."/>
            <person name="He G."/>
            <person name="Labutti K."/>
            <person name="Lipzen A."/>
            <person name="Ng V."/>
            <person name="Sandor L."/>
            <person name="Barry K."/>
            <person name="Martinez A.T."/>
            <person name="Xiao Y."/>
            <person name="Gibbons J.G."/>
            <person name="Terashima K."/>
            <person name="Hibbett D.S."/>
            <person name="Grigoriev I.V."/>
        </authorList>
    </citation>
    <scope>NUCLEOTIDE SEQUENCE</scope>
    <source>
        <strain evidence="3">TFB9207</strain>
    </source>
</reference>
<evidence type="ECO:0000313" key="3">
    <source>
        <dbReference type="EMBL" id="KAJ3842709.1"/>
    </source>
</evidence>
<organism evidence="3 4">
    <name type="scientific">Lentinula raphanica</name>
    <dbReference type="NCBI Taxonomy" id="153919"/>
    <lineage>
        <taxon>Eukaryota</taxon>
        <taxon>Fungi</taxon>
        <taxon>Dikarya</taxon>
        <taxon>Basidiomycota</taxon>
        <taxon>Agaricomycotina</taxon>
        <taxon>Agaricomycetes</taxon>
        <taxon>Agaricomycetidae</taxon>
        <taxon>Agaricales</taxon>
        <taxon>Marasmiineae</taxon>
        <taxon>Omphalotaceae</taxon>
        <taxon>Lentinula</taxon>
    </lineage>
</organism>
<comment type="caution">
    <text evidence="3">The sequence shown here is derived from an EMBL/GenBank/DDBJ whole genome shotgun (WGS) entry which is preliminary data.</text>
</comment>
<proteinExistence type="predicted"/>
<accession>A0AA38PGV9</accession>
<sequence length="295" mass="32586">MFSTRTPTFLRLDLILLSLFAVSSLTPSYWISSTASLITYPELANAEAASALAFASPQTDSHPSWASVIEKLEIPRDVLSVRNVAEPPPSNDSNNDTEHPDSSLTDSGASPPRMSRVTIAFIVFSVGLCLLSIYYRITHPTRSHLFDDHIKPTISHISDRLPTSILLISQRLVDISRRLSAHLPSVNSPSSPLITAFVGKFHRKSRRRPRNTPHSFRVGEGRLVEWAEEDMGMLDLDSEATDFMVNAEDPNESEDLVDEYIPLSVGMGWKAKTKTKTAQGGPLLPVRNYGSATGW</sequence>
<feature type="transmembrane region" description="Helical" evidence="2">
    <location>
        <begin position="117"/>
        <end position="135"/>
    </location>
</feature>
<keyword evidence="2" id="KW-1133">Transmembrane helix</keyword>
<evidence type="ECO:0000313" key="4">
    <source>
        <dbReference type="Proteomes" id="UP001163846"/>
    </source>
</evidence>
<dbReference type="Proteomes" id="UP001163846">
    <property type="component" value="Unassembled WGS sequence"/>
</dbReference>
<dbReference type="EMBL" id="MU805997">
    <property type="protein sequence ID" value="KAJ3842709.1"/>
    <property type="molecule type" value="Genomic_DNA"/>
</dbReference>
<keyword evidence="2" id="KW-0812">Transmembrane</keyword>
<evidence type="ECO:0000256" key="2">
    <source>
        <dbReference type="SAM" id="Phobius"/>
    </source>
</evidence>
<gene>
    <name evidence="3" type="ORF">F5878DRAFT_606950</name>
</gene>
<evidence type="ECO:0000256" key="1">
    <source>
        <dbReference type="SAM" id="MobiDB-lite"/>
    </source>
</evidence>
<feature type="transmembrane region" description="Helical" evidence="2">
    <location>
        <begin position="12"/>
        <end position="31"/>
    </location>
</feature>
<dbReference type="AlphaFoldDB" id="A0AA38PGV9"/>